<organism evidence="2 3">
    <name type="scientific">Tissierella carlieri</name>
    <dbReference type="NCBI Taxonomy" id="689904"/>
    <lineage>
        <taxon>Bacteria</taxon>
        <taxon>Bacillati</taxon>
        <taxon>Bacillota</taxon>
        <taxon>Tissierellia</taxon>
        <taxon>Tissierellales</taxon>
        <taxon>Tissierellaceae</taxon>
        <taxon>Tissierella</taxon>
    </lineage>
</organism>
<keyword evidence="3" id="KW-1185">Reference proteome</keyword>
<evidence type="ECO:0000313" key="3">
    <source>
        <dbReference type="Proteomes" id="UP001524478"/>
    </source>
</evidence>
<dbReference type="GO" id="GO:0016787">
    <property type="term" value="F:hydrolase activity"/>
    <property type="evidence" value="ECO:0007669"/>
    <property type="project" value="UniProtKB-KW"/>
</dbReference>
<reference evidence="2 3" key="1">
    <citation type="submission" date="2022-06" db="EMBL/GenBank/DDBJ databases">
        <title>Isolation of gut microbiota from human fecal samples.</title>
        <authorList>
            <person name="Pamer E.G."/>
            <person name="Barat B."/>
            <person name="Waligurski E."/>
            <person name="Medina S."/>
            <person name="Paddock L."/>
            <person name="Mostad J."/>
        </authorList>
    </citation>
    <scope>NUCLEOTIDE SEQUENCE [LARGE SCALE GENOMIC DNA]</scope>
    <source>
        <strain evidence="2 3">DFI.7.95</strain>
    </source>
</reference>
<dbReference type="Pfam" id="PF00293">
    <property type="entry name" value="NUDIX"/>
    <property type="match status" value="1"/>
</dbReference>
<evidence type="ECO:0000313" key="2">
    <source>
        <dbReference type="EMBL" id="MCQ4923813.1"/>
    </source>
</evidence>
<name>A0ABT1SBF7_9FIRM</name>
<dbReference type="InterPro" id="IPR000086">
    <property type="entry name" value="NUDIX_hydrolase_dom"/>
</dbReference>
<dbReference type="PROSITE" id="PS51462">
    <property type="entry name" value="NUDIX"/>
    <property type="match status" value="1"/>
</dbReference>
<dbReference type="CDD" id="cd03673">
    <property type="entry name" value="NUDIX_Ap6A_hydrolase"/>
    <property type="match status" value="1"/>
</dbReference>
<gene>
    <name evidence="2" type="ORF">NE686_11995</name>
</gene>
<dbReference type="Proteomes" id="UP001524478">
    <property type="component" value="Unassembled WGS sequence"/>
</dbReference>
<proteinExistence type="predicted"/>
<dbReference type="EMBL" id="JANGAC010000008">
    <property type="protein sequence ID" value="MCQ4923813.1"/>
    <property type="molecule type" value="Genomic_DNA"/>
</dbReference>
<dbReference type="Gene3D" id="3.90.79.10">
    <property type="entry name" value="Nucleoside Triphosphate Pyrophosphohydrolase"/>
    <property type="match status" value="1"/>
</dbReference>
<protein>
    <submittedName>
        <fullName evidence="2">NUDIX hydrolase</fullName>
    </submittedName>
</protein>
<dbReference type="SUPFAM" id="SSF55811">
    <property type="entry name" value="Nudix"/>
    <property type="match status" value="1"/>
</dbReference>
<dbReference type="InterPro" id="IPR015797">
    <property type="entry name" value="NUDIX_hydrolase-like_dom_sf"/>
</dbReference>
<comment type="caution">
    <text evidence="2">The sequence shown here is derived from an EMBL/GenBank/DDBJ whole genome shotgun (WGS) entry which is preliminary data.</text>
</comment>
<keyword evidence="2" id="KW-0378">Hydrolase</keyword>
<dbReference type="RefSeq" id="WP_256311677.1">
    <property type="nucleotide sequence ID" value="NZ_JANGAC010000008.1"/>
</dbReference>
<sequence length="147" mass="17051">MIIRNCAGGVVFKDSKVFILKNDKDEWVLPKGKIRGEQLPPETAINRVEYETGVNNPKIVSSAGETAYEFYSFTRHQAVCNKIIWYIMESKNEEHSINLEEGFKEGGFYPIEKAIDMITYSQDKSLVSLAYKRYLEFKDYEQKLNYA</sequence>
<evidence type="ECO:0000259" key="1">
    <source>
        <dbReference type="PROSITE" id="PS51462"/>
    </source>
</evidence>
<accession>A0ABT1SBF7</accession>
<feature type="domain" description="Nudix hydrolase" evidence="1">
    <location>
        <begin position="2"/>
        <end position="131"/>
    </location>
</feature>